<dbReference type="RefSeq" id="WP_044196711.1">
    <property type="nucleotide sequence ID" value="NZ_JMCB01000019.1"/>
</dbReference>
<gene>
    <name evidence="1" type="ORF">DB31_3095</name>
</gene>
<dbReference type="PANTHER" id="PTHR35850:SF2">
    <property type="entry name" value="TYPE VI SECRETION SYSTEM CONTRACTILE SHEATH SMALL SUBUNIT"/>
    <property type="match status" value="1"/>
</dbReference>
<dbReference type="InterPro" id="IPR008312">
    <property type="entry name" value="T6SS_TssB1"/>
</dbReference>
<sequence length="177" mass="20185">MPIQDKLPTSRITLTYRTTINGQEEEVDLPFRMLVLGDLSLGSSKDRKVDLDERKLRSVKPGGLDDLMKDMDMSIEFQVPDKTTSSGEGTMNVKLPIERMKSFHPDEFVQHVPKLKALLILRKLLLEMQADIDNRKELWRTLSELYAHPEQIQQLLESDALKGFENLRLPPGEAAGN</sequence>
<keyword evidence="2" id="KW-1185">Reference proteome</keyword>
<organism evidence="1 2">
    <name type="scientific">Hyalangium minutum</name>
    <dbReference type="NCBI Taxonomy" id="394096"/>
    <lineage>
        <taxon>Bacteria</taxon>
        <taxon>Pseudomonadati</taxon>
        <taxon>Myxococcota</taxon>
        <taxon>Myxococcia</taxon>
        <taxon>Myxococcales</taxon>
        <taxon>Cystobacterineae</taxon>
        <taxon>Archangiaceae</taxon>
        <taxon>Hyalangium</taxon>
    </lineage>
</organism>
<reference evidence="1 2" key="1">
    <citation type="submission" date="2014-04" db="EMBL/GenBank/DDBJ databases">
        <title>Genome assembly of Hyalangium minutum DSM 14724.</title>
        <authorList>
            <person name="Sharma G."/>
            <person name="Subramanian S."/>
        </authorList>
    </citation>
    <scope>NUCLEOTIDE SEQUENCE [LARGE SCALE GENOMIC DNA]</scope>
    <source>
        <strain evidence="1 2">DSM 14724</strain>
    </source>
</reference>
<name>A0A085W5S3_9BACT</name>
<dbReference type="AlphaFoldDB" id="A0A085W5S3"/>
<dbReference type="PATRIC" id="fig|394096.3.peg.7420"/>
<evidence type="ECO:0008006" key="3">
    <source>
        <dbReference type="Google" id="ProtNLM"/>
    </source>
</evidence>
<dbReference type="Proteomes" id="UP000028725">
    <property type="component" value="Unassembled WGS sequence"/>
</dbReference>
<dbReference type="PANTHER" id="PTHR35850">
    <property type="entry name" value="CYTOPLASMIC PROTEIN-RELATED"/>
    <property type="match status" value="1"/>
</dbReference>
<protein>
    <recommendedName>
        <fullName evidence="3">Type VI secretion system contractile sheath small subunit</fullName>
    </recommendedName>
</protein>
<dbReference type="EMBL" id="JMCB01000019">
    <property type="protein sequence ID" value="KFE63036.1"/>
    <property type="molecule type" value="Genomic_DNA"/>
</dbReference>
<evidence type="ECO:0000313" key="1">
    <source>
        <dbReference type="EMBL" id="KFE63036.1"/>
    </source>
</evidence>
<dbReference type="NCBIfam" id="TIGR03358">
    <property type="entry name" value="VI_chp_5"/>
    <property type="match status" value="1"/>
</dbReference>
<dbReference type="Pfam" id="PF05591">
    <property type="entry name" value="T6SS_VipA"/>
    <property type="match status" value="1"/>
</dbReference>
<comment type="caution">
    <text evidence="1">The sequence shown here is derived from an EMBL/GenBank/DDBJ whole genome shotgun (WGS) entry which is preliminary data.</text>
</comment>
<dbReference type="STRING" id="394096.DB31_3095"/>
<proteinExistence type="predicted"/>
<evidence type="ECO:0000313" key="2">
    <source>
        <dbReference type="Proteomes" id="UP000028725"/>
    </source>
</evidence>
<dbReference type="OrthoDB" id="9789942at2"/>
<accession>A0A085W5S3</accession>